<feature type="transmembrane region" description="Helical" evidence="1">
    <location>
        <begin position="441"/>
        <end position="460"/>
    </location>
</feature>
<feature type="transmembrane region" description="Helical" evidence="1">
    <location>
        <begin position="568"/>
        <end position="586"/>
    </location>
</feature>
<keyword evidence="1" id="KW-1133">Transmembrane helix</keyword>
<dbReference type="PANTHER" id="PTHR13304:SF0">
    <property type="entry name" value="GLYCOSYLPHOSPHATIDYLINOSITOL ANCHOR ATTACHMENT 1 PROTEIN"/>
    <property type="match status" value="1"/>
</dbReference>
<dbReference type="GO" id="GO:0042765">
    <property type="term" value="C:GPI-anchor transamidase complex"/>
    <property type="evidence" value="ECO:0007669"/>
    <property type="project" value="InterPro"/>
</dbReference>
<feature type="transmembrane region" description="Helical" evidence="1">
    <location>
        <begin position="413"/>
        <end position="434"/>
    </location>
</feature>
<dbReference type="GO" id="GO:0016255">
    <property type="term" value="P:attachment of GPI anchor to protein"/>
    <property type="evidence" value="ECO:0007669"/>
    <property type="project" value="TreeGrafter"/>
</dbReference>
<dbReference type="PIRSF" id="PIRSF036762">
    <property type="entry name" value="GAA1"/>
    <property type="match status" value="1"/>
</dbReference>
<dbReference type="STRING" id="177199.A0A420Y9J6"/>
<reference evidence="2 3" key="1">
    <citation type="submission" date="2018-08" db="EMBL/GenBank/DDBJ databases">
        <title>Draft genome of the lignicolous fungus Coniochaeta pulveracea.</title>
        <authorList>
            <person name="Borstlap C.J."/>
            <person name="De Witt R.N."/>
            <person name="Botha A."/>
            <person name="Volschenk H."/>
        </authorList>
    </citation>
    <scope>NUCLEOTIDE SEQUENCE [LARGE SCALE GENOMIC DNA]</scope>
    <source>
        <strain evidence="2 3">CAB683</strain>
    </source>
</reference>
<dbReference type="Proteomes" id="UP000275385">
    <property type="component" value="Unassembled WGS sequence"/>
</dbReference>
<keyword evidence="1" id="KW-0472">Membrane</keyword>
<feature type="transmembrane region" description="Helical" evidence="1">
    <location>
        <begin position="20"/>
        <end position="41"/>
    </location>
</feature>
<dbReference type="PANTHER" id="PTHR13304">
    <property type="entry name" value="GLYCOSYLPHOSPHATIDYLINOSITOL ANCHOR ATTACHMENT 1 PROTEIN"/>
    <property type="match status" value="1"/>
</dbReference>
<proteinExistence type="predicted"/>
<dbReference type="Pfam" id="PF04114">
    <property type="entry name" value="Gaa1"/>
    <property type="match status" value="1"/>
</dbReference>
<sequence length="597" mass="65614">MPRLLSGAHRLRNSPLLLKLPPYLSFLCIIVGVVWLFLLPLDEYSRRTYISENALLPGQVHTYFGGSDQNVFRAFKHEINALADTDANSTVVNDKVAEILEDIGLKTARQRYRYAGQGVQGENIYSVLAAPRGDATEAIVLVASWRNGKGEINRKGVTLLLTLARYFRRWSLWSKDIIFLVTPDSAAGPQAWVDAYHDSHTAGVESLPVKSGALQGALVIDYVKEDRFKSIHIAYDGVNGALPNLDLVNSVVSIAGGQMGMGVGLQEMWTHRDTYRDRLETMLRGMLKQGLGTASGAHSAFIPYHVDAVTLSPYGDGWQDEMAMGRVIEGTFRSLNNLLEKLHQSFFFYLLMSTERFVSIGTYLPSAMLVAVNFTFTSIALWIKSGMPEAEVGKGLEGKRMDKARLGQVERDLFLPLGVVVVVQALGVVPLGLFNATPQQLLAPVFAIFTILNLILPYVLSELLRTYKPTTQQYQLILSFSLLLLGMFLSTLATLNFSLSMMVGLLASPLSFVRPGSRFWAIPLALVSPPVVLGVATAVLKHGSFAAISDVLREAAFGWNVMGMYTPVIVWCVWWPAWVVGSLVVLGRPSTGKAKTA</sequence>
<dbReference type="FunFam" id="3.40.630.10:FF:000121">
    <property type="entry name" value="GPI transamidase component (GAA1), putative"/>
    <property type="match status" value="1"/>
</dbReference>
<feature type="transmembrane region" description="Helical" evidence="1">
    <location>
        <begin position="480"/>
        <end position="507"/>
    </location>
</feature>
<organism evidence="2 3">
    <name type="scientific">Coniochaeta pulveracea</name>
    <dbReference type="NCBI Taxonomy" id="177199"/>
    <lineage>
        <taxon>Eukaryota</taxon>
        <taxon>Fungi</taxon>
        <taxon>Dikarya</taxon>
        <taxon>Ascomycota</taxon>
        <taxon>Pezizomycotina</taxon>
        <taxon>Sordariomycetes</taxon>
        <taxon>Sordariomycetidae</taxon>
        <taxon>Coniochaetales</taxon>
        <taxon>Coniochaetaceae</taxon>
        <taxon>Coniochaeta</taxon>
    </lineage>
</organism>
<comment type="caution">
    <text evidence="2">The sequence shown here is derived from an EMBL/GenBank/DDBJ whole genome shotgun (WGS) entry which is preliminary data.</text>
</comment>
<keyword evidence="1" id="KW-0812">Transmembrane</keyword>
<dbReference type="AlphaFoldDB" id="A0A420Y9J6"/>
<dbReference type="EMBL" id="QVQW01000030">
    <property type="protein sequence ID" value="RKU44450.1"/>
    <property type="molecule type" value="Genomic_DNA"/>
</dbReference>
<gene>
    <name evidence="2" type="primary">GAA1</name>
    <name evidence="2" type="ORF">DL546_000639</name>
</gene>
<accession>A0A420Y9J6</accession>
<feature type="transmembrane region" description="Helical" evidence="1">
    <location>
        <begin position="519"/>
        <end position="540"/>
    </location>
</feature>
<evidence type="ECO:0000256" key="1">
    <source>
        <dbReference type="SAM" id="Phobius"/>
    </source>
</evidence>
<feature type="transmembrane region" description="Helical" evidence="1">
    <location>
        <begin position="360"/>
        <end position="383"/>
    </location>
</feature>
<evidence type="ECO:0000313" key="3">
    <source>
        <dbReference type="Proteomes" id="UP000275385"/>
    </source>
</evidence>
<dbReference type="OrthoDB" id="445301at2759"/>
<name>A0A420Y9J6_9PEZI</name>
<protein>
    <submittedName>
        <fullName evidence="2">Glycosyl phosphatidyl inositol protein transamidase complex subunit</fullName>
    </submittedName>
</protein>
<dbReference type="InterPro" id="IPR007246">
    <property type="entry name" value="Gaa1"/>
</dbReference>
<keyword evidence="3" id="KW-1185">Reference proteome</keyword>
<evidence type="ECO:0000313" key="2">
    <source>
        <dbReference type="EMBL" id="RKU44450.1"/>
    </source>
</evidence>